<dbReference type="PANTHER" id="PTHR11108">
    <property type="entry name" value="FERROCHELATASE"/>
    <property type="match status" value="1"/>
</dbReference>
<dbReference type="RefSeq" id="WP_213668869.1">
    <property type="nucleotide sequence ID" value="NZ_JAHCDA010000001.1"/>
</dbReference>
<comment type="catalytic activity">
    <reaction evidence="7 8">
        <text>heme b + 2 H(+) = protoporphyrin IX + Fe(2+)</text>
        <dbReference type="Rhea" id="RHEA:22584"/>
        <dbReference type="ChEBI" id="CHEBI:15378"/>
        <dbReference type="ChEBI" id="CHEBI:29033"/>
        <dbReference type="ChEBI" id="CHEBI:57306"/>
        <dbReference type="ChEBI" id="CHEBI:60344"/>
        <dbReference type="EC" id="4.98.1.1"/>
    </reaction>
</comment>
<feature type="binding site" evidence="7">
    <location>
        <position position="280"/>
    </location>
    <ligand>
        <name>Fe(2+)</name>
        <dbReference type="ChEBI" id="CHEBI:29033"/>
    </ligand>
</feature>
<evidence type="ECO:0000313" key="10">
    <source>
        <dbReference type="Proteomes" id="UP000766336"/>
    </source>
</evidence>
<keyword evidence="7 8" id="KW-0963">Cytoplasm</keyword>
<comment type="caution">
    <text evidence="9">The sequence shown here is derived from an EMBL/GenBank/DDBJ whole genome shotgun (WGS) entry which is preliminary data.</text>
</comment>
<evidence type="ECO:0000256" key="7">
    <source>
        <dbReference type="HAMAP-Rule" id="MF_00323"/>
    </source>
</evidence>
<evidence type="ECO:0000256" key="5">
    <source>
        <dbReference type="ARBA" id="ARBA00023244"/>
    </source>
</evidence>
<dbReference type="InterPro" id="IPR033659">
    <property type="entry name" value="Ferrochelatase_N"/>
</dbReference>
<comment type="similarity">
    <text evidence="1 7 8">Belongs to the ferrochelatase family.</text>
</comment>
<evidence type="ECO:0000313" key="9">
    <source>
        <dbReference type="EMBL" id="MBS7810237.1"/>
    </source>
</evidence>
<dbReference type="PANTHER" id="PTHR11108:SF1">
    <property type="entry name" value="FERROCHELATASE, MITOCHONDRIAL"/>
    <property type="match status" value="1"/>
</dbReference>
<sequence>MTRRIAVVLFNLGGPDGPEAVRPFLVNLFTDPAILRVPSFVRPWLGRLIAWRRTKAARENYDILGGGSPLRELTEQQARALEAALAAKEPGSEYRCFVAMRYWHPFSDEAARAVKAFDPAEVLLVPLYPQYSSTTTGSSIAAWHDACAAIGLARPTTTLCCFHSDAGFAGATARLVREAQAKARAALPEGVKLRVLFSAHGLPERIIKAGDPYQWQVEQTMAAVVGAMDEPGLDHVVCYQSRVTPQKWIGPSTEEEIRRAAAEKVAVLICPIAFVSEHSETLVELDVEYRHIGESLGIPGYFRVPAQNSDHAFIQSLADLTRRAQHSARTLCSFAGARQCPRQHTDCPHARAQSLAAKAA</sequence>
<protein>
    <recommendedName>
        <fullName evidence="7 8">Ferrochelatase</fullName>
        <ecNumber evidence="7 8">4.98.1.1</ecNumber>
    </recommendedName>
    <alternativeName>
        <fullName evidence="7">Heme synthase</fullName>
    </alternativeName>
    <alternativeName>
        <fullName evidence="7">Protoheme ferro-lyase</fullName>
    </alternativeName>
</protein>
<reference evidence="9 10" key="1">
    <citation type="submission" date="2021-05" db="EMBL/GenBank/DDBJ databases">
        <title>Roseococcus sp. XZZS9, whole genome shotgun sequencing project.</title>
        <authorList>
            <person name="Zhao G."/>
            <person name="Shen L."/>
        </authorList>
    </citation>
    <scope>NUCLEOTIDE SEQUENCE [LARGE SCALE GENOMIC DNA]</scope>
    <source>
        <strain evidence="9 10">XZZS9</strain>
    </source>
</reference>
<dbReference type="Pfam" id="PF00762">
    <property type="entry name" value="Ferrochelatase"/>
    <property type="match status" value="1"/>
</dbReference>
<accession>A0ABS5Q964</accession>
<comment type="pathway">
    <text evidence="7 8">Porphyrin-containing compound metabolism; protoheme biosynthesis; protoheme from protoporphyrin-IX: step 1/1.</text>
</comment>
<dbReference type="CDD" id="cd03411">
    <property type="entry name" value="Ferrochelatase_N"/>
    <property type="match status" value="1"/>
</dbReference>
<evidence type="ECO:0000256" key="1">
    <source>
        <dbReference type="ARBA" id="ARBA00007718"/>
    </source>
</evidence>
<dbReference type="SUPFAM" id="SSF53800">
    <property type="entry name" value="Chelatase"/>
    <property type="match status" value="1"/>
</dbReference>
<dbReference type="GO" id="GO:0016829">
    <property type="term" value="F:lyase activity"/>
    <property type="evidence" value="ECO:0007669"/>
    <property type="project" value="UniProtKB-KW"/>
</dbReference>
<keyword evidence="2 7" id="KW-0408">Iron</keyword>
<keyword evidence="10" id="KW-1185">Reference proteome</keyword>
<dbReference type="InterPro" id="IPR001015">
    <property type="entry name" value="Ferrochelatase"/>
</dbReference>
<dbReference type="CDD" id="cd00419">
    <property type="entry name" value="Ferrochelatase_C"/>
    <property type="match status" value="1"/>
</dbReference>
<gene>
    <name evidence="7 9" type="primary">hemH</name>
    <name evidence="9" type="ORF">KHU32_04755</name>
</gene>
<dbReference type="PROSITE" id="PS00534">
    <property type="entry name" value="FERROCHELATASE"/>
    <property type="match status" value="1"/>
</dbReference>
<evidence type="ECO:0000256" key="4">
    <source>
        <dbReference type="ARBA" id="ARBA00023239"/>
    </source>
</evidence>
<proteinExistence type="inferred from homology"/>
<dbReference type="InterPro" id="IPR033644">
    <property type="entry name" value="Ferrochelatase_C"/>
</dbReference>
<dbReference type="NCBIfam" id="TIGR00109">
    <property type="entry name" value="hemH"/>
    <property type="match status" value="1"/>
</dbReference>
<dbReference type="HAMAP" id="MF_00323">
    <property type="entry name" value="Ferrochelatase"/>
    <property type="match status" value="1"/>
</dbReference>
<keyword evidence="5 7" id="KW-0627">Porphyrin biosynthesis</keyword>
<feature type="binding site" evidence="7">
    <location>
        <position position="200"/>
    </location>
    <ligand>
        <name>Fe(2+)</name>
        <dbReference type="ChEBI" id="CHEBI:29033"/>
    </ligand>
</feature>
<comment type="function">
    <text evidence="7 8">Catalyzes the ferrous insertion into protoporphyrin IX.</text>
</comment>
<keyword evidence="4 7" id="KW-0456">Lyase</keyword>
<evidence type="ECO:0000256" key="6">
    <source>
        <dbReference type="ARBA" id="ARBA00024536"/>
    </source>
</evidence>
<dbReference type="Gene3D" id="3.40.50.1400">
    <property type="match status" value="2"/>
</dbReference>
<evidence type="ECO:0000256" key="8">
    <source>
        <dbReference type="RuleBase" id="RU000607"/>
    </source>
</evidence>
<organism evidence="9 10">
    <name type="scientific">Roseococcus pinisoli</name>
    <dbReference type="NCBI Taxonomy" id="2835040"/>
    <lineage>
        <taxon>Bacteria</taxon>
        <taxon>Pseudomonadati</taxon>
        <taxon>Pseudomonadota</taxon>
        <taxon>Alphaproteobacteria</taxon>
        <taxon>Acetobacterales</taxon>
        <taxon>Roseomonadaceae</taxon>
        <taxon>Roseococcus</taxon>
    </lineage>
</organism>
<keyword evidence="3 7" id="KW-0350">Heme biosynthesis</keyword>
<dbReference type="InterPro" id="IPR019772">
    <property type="entry name" value="Ferrochelatase_AS"/>
</dbReference>
<comment type="catalytic activity">
    <reaction evidence="6">
        <text>Fe-coproporphyrin III + 2 H(+) = coproporphyrin III + Fe(2+)</text>
        <dbReference type="Rhea" id="RHEA:49572"/>
        <dbReference type="ChEBI" id="CHEBI:15378"/>
        <dbReference type="ChEBI" id="CHEBI:29033"/>
        <dbReference type="ChEBI" id="CHEBI:68438"/>
        <dbReference type="ChEBI" id="CHEBI:131725"/>
        <dbReference type="EC" id="4.99.1.9"/>
    </reaction>
    <physiologicalReaction direction="right-to-left" evidence="6">
        <dbReference type="Rhea" id="RHEA:49574"/>
    </physiologicalReaction>
</comment>
<keyword evidence="7" id="KW-0479">Metal-binding</keyword>
<dbReference type="EMBL" id="JAHCDA010000001">
    <property type="protein sequence ID" value="MBS7810237.1"/>
    <property type="molecule type" value="Genomic_DNA"/>
</dbReference>
<evidence type="ECO:0000256" key="2">
    <source>
        <dbReference type="ARBA" id="ARBA00023004"/>
    </source>
</evidence>
<dbReference type="EC" id="4.98.1.1" evidence="7 8"/>
<dbReference type="Proteomes" id="UP000766336">
    <property type="component" value="Unassembled WGS sequence"/>
</dbReference>
<comment type="subcellular location">
    <subcellularLocation>
        <location evidence="7 8">Cytoplasm</location>
    </subcellularLocation>
</comment>
<name>A0ABS5Q964_9PROT</name>
<evidence type="ECO:0000256" key="3">
    <source>
        <dbReference type="ARBA" id="ARBA00023133"/>
    </source>
</evidence>